<feature type="domain" description="HTH CENPB-type" evidence="3">
    <location>
        <begin position="48"/>
        <end position="118"/>
    </location>
</feature>
<gene>
    <name evidence="4" type="ORF">HZS61_008322</name>
</gene>
<dbReference type="InterPro" id="IPR006600">
    <property type="entry name" value="HTH_CenpB_DNA-bd_dom"/>
</dbReference>
<dbReference type="PROSITE" id="PS51253">
    <property type="entry name" value="HTH_CENPB"/>
    <property type="match status" value="1"/>
</dbReference>
<name>A0A8H6LRE9_FUSOX</name>
<feature type="compositionally biased region" description="Basic residues" evidence="2">
    <location>
        <begin position="27"/>
        <end position="38"/>
    </location>
</feature>
<evidence type="ECO:0000259" key="3">
    <source>
        <dbReference type="PROSITE" id="PS51253"/>
    </source>
</evidence>
<dbReference type="Proteomes" id="UP000593570">
    <property type="component" value="Unassembled WGS sequence"/>
</dbReference>
<dbReference type="SMART" id="SM00674">
    <property type="entry name" value="CENPB"/>
    <property type="match status" value="1"/>
</dbReference>
<evidence type="ECO:0000256" key="1">
    <source>
        <dbReference type="ARBA" id="ARBA00023125"/>
    </source>
</evidence>
<accession>A0A8H6LRE9</accession>
<sequence>MPVYSADDLENAIADVKNGVSLKTAAKKKRSTTQHLRGRLTGAQSRQVARQEQLRLTTDQEDDLERWILRQEKLGHAPTHAQVRTIVRSVLARHGDHAPLGRKWTTRFVERHPALKTKLGRRTDWERVNAATPANIKRLFDVYETVDWIPPERRYNADEGGIMEGQGVNGLVIGSSQESPNAVPVKTATVHLGCFSSLKAAYRTLVGEHTTLTDSTRVGKQRFLDFYARAREIGFRKENIRSGWRAAGLWPYSSTIGVLGCKIDTNRVAYWPGTVDCNNICVKVSNEGRDVHLLKIDSSGGAHDISYDAWNYLGFGESATNNPQQGGGIVMDYEFVHASKCNEILDNGKLPLSATNSMNYVASCLDEPTSWVAQNYELYNINEPTCKRGVDEKCHLNLAVSNQPECPSGLGSGSSLNLKVENIIYGSGKSVVAP</sequence>
<dbReference type="Pfam" id="PF03221">
    <property type="entry name" value="HTH_Tnp_Tc5"/>
    <property type="match status" value="1"/>
</dbReference>
<dbReference type="GO" id="GO:0003677">
    <property type="term" value="F:DNA binding"/>
    <property type="evidence" value="ECO:0007669"/>
    <property type="project" value="UniProtKB-KW"/>
</dbReference>
<dbReference type="PANTHER" id="PTHR38850:SF2">
    <property type="entry name" value="CERATO-PLATANIN"/>
    <property type="match status" value="1"/>
</dbReference>
<reference evidence="4 5" key="1">
    <citation type="journal article" date="2020" name="bioRxiv">
        <title>A chromosome-scale genome assembly for the Fusarium oxysporum strain Fo5176 to establish a model Arabidopsis-fungal pathosystem.</title>
        <authorList>
            <person name="Fokkens L."/>
            <person name="Guo L."/>
            <person name="Dora S."/>
            <person name="Wang B."/>
            <person name="Ye K."/>
            <person name="Sanchez-Rodriguez C."/>
            <person name="Croll D."/>
        </authorList>
    </citation>
    <scope>NUCLEOTIDE SEQUENCE [LARGE SCALE GENOMIC DNA]</scope>
    <source>
        <strain evidence="4 5">Fo5176</strain>
    </source>
</reference>
<keyword evidence="1" id="KW-0238">DNA-binding</keyword>
<dbReference type="AlphaFoldDB" id="A0A8H6LRE9"/>
<dbReference type="EMBL" id="JACDXP010000002">
    <property type="protein sequence ID" value="KAF6528020.1"/>
    <property type="molecule type" value="Genomic_DNA"/>
</dbReference>
<evidence type="ECO:0000256" key="2">
    <source>
        <dbReference type="SAM" id="MobiDB-lite"/>
    </source>
</evidence>
<organism evidence="4 5">
    <name type="scientific">Fusarium oxysporum f. sp. conglutinans</name>
    <dbReference type="NCBI Taxonomy" id="100902"/>
    <lineage>
        <taxon>Eukaryota</taxon>
        <taxon>Fungi</taxon>
        <taxon>Dikarya</taxon>
        <taxon>Ascomycota</taxon>
        <taxon>Pezizomycotina</taxon>
        <taxon>Sordariomycetes</taxon>
        <taxon>Hypocreomycetidae</taxon>
        <taxon>Hypocreales</taxon>
        <taxon>Nectriaceae</taxon>
        <taxon>Fusarium</taxon>
        <taxon>Fusarium oxysporum species complex</taxon>
    </lineage>
</organism>
<comment type="caution">
    <text evidence="4">The sequence shown here is derived from an EMBL/GenBank/DDBJ whole genome shotgun (WGS) entry which is preliminary data.</text>
</comment>
<protein>
    <recommendedName>
        <fullName evidence="3">HTH CENPB-type domain-containing protein</fullName>
    </recommendedName>
</protein>
<feature type="region of interest" description="Disordered" evidence="2">
    <location>
        <begin position="27"/>
        <end position="48"/>
    </location>
</feature>
<evidence type="ECO:0000313" key="4">
    <source>
        <dbReference type="EMBL" id="KAF6528020.1"/>
    </source>
</evidence>
<dbReference type="PANTHER" id="PTHR38850">
    <property type="entry name" value="CERATO-PLATANIN"/>
    <property type="match status" value="1"/>
</dbReference>
<proteinExistence type="predicted"/>
<evidence type="ECO:0000313" key="5">
    <source>
        <dbReference type="Proteomes" id="UP000593570"/>
    </source>
</evidence>